<gene>
    <name evidence="1" type="ORF">MENTE1834_LOCUS13545</name>
</gene>
<reference evidence="1" key="1">
    <citation type="submission" date="2023-11" db="EMBL/GenBank/DDBJ databases">
        <authorList>
            <person name="Poullet M."/>
        </authorList>
    </citation>
    <scope>NUCLEOTIDE SEQUENCE</scope>
    <source>
        <strain evidence="1">E1834</strain>
    </source>
</reference>
<keyword evidence="2" id="KW-1185">Reference proteome</keyword>
<protein>
    <submittedName>
        <fullName evidence="1">Uncharacterized protein</fullName>
    </submittedName>
</protein>
<evidence type="ECO:0000313" key="1">
    <source>
        <dbReference type="EMBL" id="CAK5051227.1"/>
    </source>
</evidence>
<comment type="caution">
    <text evidence="1">The sequence shown here is derived from an EMBL/GenBank/DDBJ whole genome shotgun (WGS) entry which is preliminary data.</text>
</comment>
<proteinExistence type="predicted"/>
<organism evidence="1 2">
    <name type="scientific">Meloidogyne enterolobii</name>
    <name type="common">Root-knot nematode worm</name>
    <name type="synonym">Meloidogyne mayaguensis</name>
    <dbReference type="NCBI Taxonomy" id="390850"/>
    <lineage>
        <taxon>Eukaryota</taxon>
        <taxon>Metazoa</taxon>
        <taxon>Ecdysozoa</taxon>
        <taxon>Nematoda</taxon>
        <taxon>Chromadorea</taxon>
        <taxon>Rhabditida</taxon>
        <taxon>Tylenchina</taxon>
        <taxon>Tylenchomorpha</taxon>
        <taxon>Tylenchoidea</taxon>
        <taxon>Meloidogynidae</taxon>
        <taxon>Meloidogyninae</taxon>
        <taxon>Meloidogyne</taxon>
    </lineage>
</organism>
<sequence length="132" mass="15381">MEREVNNRFNAMVIGIVNNTKCFKFVARKCAIVNEKDQEFKLATFSWNDNDVFGCGLVYPPTNKITNKFPYFFFTQNGKQIGKALLSKDNFNYCTPYIVLRCCSVETNFGTNLETNPFIYNISKHFVCKEFY</sequence>
<name>A0ACB0YKP2_MELEN</name>
<accession>A0ACB0YKP2</accession>
<dbReference type="EMBL" id="CAVMJV010000014">
    <property type="protein sequence ID" value="CAK5051227.1"/>
    <property type="molecule type" value="Genomic_DNA"/>
</dbReference>
<dbReference type="Proteomes" id="UP001497535">
    <property type="component" value="Unassembled WGS sequence"/>
</dbReference>
<evidence type="ECO:0000313" key="2">
    <source>
        <dbReference type="Proteomes" id="UP001497535"/>
    </source>
</evidence>